<dbReference type="InterPro" id="IPR009003">
    <property type="entry name" value="Peptidase_S1_PA"/>
</dbReference>
<evidence type="ECO:0000313" key="1">
    <source>
        <dbReference type="EMBL" id="QEK38675.1"/>
    </source>
</evidence>
<dbReference type="KEGG" id="cpri:FZC34_02015"/>
<sequence>MGTNAILTAAHNLLPPFINGHYNTDRVRADSVSFHHMLTTASFAKKKPASATVLTHCFIHPEWEKNFNPKYDVALLFLSESLNLSQEQIDKLLKLKIFNEEKVISVVGNPNGSKDVNESKGDVYTEDIDSKEMIYHLANTLPGSSGSPIVSECMHIIGTHTRGVNEKYAQNRCKDESRVTAIY</sequence>
<dbReference type="Pfam" id="PF13365">
    <property type="entry name" value="Trypsin_2"/>
    <property type="match status" value="1"/>
</dbReference>
<dbReference type="SUPFAM" id="SSF50494">
    <property type="entry name" value="Trypsin-like serine proteases"/>
    <property type="match status" value="1"/>
</dbReference>
<name>A0A5C0UF01_9PROT</name>
<accession>A0A5C0UF01</accession>
<dbReference type="Gene3D" id="2.40.10.10">
    <property type="entry name" value="Trypsin-like serine proteases"/>
    <property type="match status" value="2"/>
</dbReference>
<keyword evidence="2" id="KW-1185">Reference proteome</keyword>
<evidence type="ECO:0000313" key="2">
    <source>
        <dbReference type="Proteomes" id="UP000325004"/>
    </source>
</evidence>
<dbReference type="InterPro" id="IPR043504">
    <property type="entry name" value="Peptidase_S1_PA_chymotrypsin"/>
</dbReference>
<protein>
    <submittedName>
        <fullName evidence="1">Trypsin-like peptidase domain-containing protein</fullName>
    </submittedName>
</protein>
<organism evidence="1 2">
    <name type="scientific">Candidatus Cytomitobacter primus</name>
    <dbReference type="NCBI Taxonomy" id="2066024"/>
    <lineage>
        <taxon>Bacteria</taxon>
        <taxon>Pseudomonadati</taxon>
        <taxon>Pseudomonadota</taxon>
        <taxon>Alphaproteobacteria</taxon>
        <taxon>Holosporales</taxon>
        <taxon>Holosporaceae</taxon>
        <taxon>Candidatus Cytomitobacter</taxon>
    </lineage>
</organism>
<proteinExistence type="predicted"/>
<gene>
    <name evidence="1" type="ORF">FZC34_02015</name>
</gene>
<dbReference type="Proteomes" id="UP000325004">
    <property type="component" value="Chromosome"/>
</dbReference>
<dbReference type="EMBL" id="CP043316">
    <property type="protein sequence ID" value="QEK38675.1"/>
    <property type="molecule type" value="Genomic_DNA"/>
</dbReference>
<dbReference type="AlphaFoldDB" id="A0A5C0UF01"/>
<dbReference type="OrthoDB" id="122332at2"/>
<reference evidence="1 2" key="1">
    <citation type="submission" date="2019-08" db="EMBL/GenBank/DDBJ databases">
        <title>Highly reduced genomes of protist endosymbionts show evolutionary convergence.</title>
        <authorList>
            <person name="George E."/>
            <person name="Husnik F."/>
            <person name="Tashyreva D."/>
            <person name="Prokopchuk G."/>
            <person name="Horak A."/>
            <person name="Kwong W.K."/>
            <person name="Lukes J."/>
            <person name="Keeling P.J."/>
        </authorList>
    </citation>
    <scope>NUCLEOTIDE SEQUENCE [LARGE SCALE GENOMIC DNA]</scope>
    <source>
        <strain evidence="1">1604LC</strain>
    </source>
</reference>